<keyword evidence="2" id="KW-1185">Reference proteome</keyword>
<dbReference type="InterPro" id="IPR008969">
    <property type="entry name" value="CarboxyPept-like_regulatory"/>
</dbReference>
<dbReference type="OrthoDB" id="983143at2"/>
<organism evidence="1 2">
    <name type="scientific">Lutibacter oricola</name>
    <dbReference type="NCBI Taxonomy" id="762486"/>
    <lineage>
        <taxon>Bacteria</taxon>
        <taxon>Pseudomonadati</taxon>
        <taxon>Bacteroidota</taxon>
        <taxon>Flavobacteriia</taxon>
        <taxon>Flavobacteriales</taxon>
        <taxon>Flavobacteriaceae</taxon>
        <taxon>Lutibacter</taxon>
    </lineage>
</organism>
<dbReference type="RefSeq" id="WP_090120348.1">
    <property type="nucleotide sequence ID" value="NZ_FNNJ01000001.1"/>
</dbReference>
<proteinExistence type="predicted"/>
<evidence type="ECO:0000313" key="2">
    <source>
        <dbReference type="Proteomes" id="UP000199595"/>
    </source>
</evidence>
<sequence>MKEKFIKTLLLFLIGFVGFSQVKVSGTVLDSNQESVPFANVVFVGSTIGTVSDENGKFYLEADENYNQIEISFLGFENKILDIKSRAFNLKIELKETSAQLKEVVIYSGKVKKKGNPAIAILKKIWAKKRQNGVYLFDQYQYEKYEKLEFDMNNIDSLLMNRKIFNGMEFIFNSIDTSRITGKAFLPIFINESVYKSYGKNKGGKKLREDLVANKNSGFNSNQNVIAFIKDLYVDYNIYDSYIKIFDKSFVSPISKASGVSTYNYVLTDSAYIDNKWCYNILYYPRRKSELTFKGDFWVNDTTFAVKEINMQATRSANINWVKDIYIEQEFNVLNDSVFLLKRDYMLSDFSINKKDKSKGLYGKRTTMYNNYNFDSIKKDHFYSKEIDVYDEKIYNKKDDYWAASRQEKLNKNEKGIYKMLDTLTKVPKFKRIYNLISILGSGYIEFNNFDYGPIYSTIGKNDVEGWRVRVGGRTYIDGNEPWRIQGYTAYGFKDQQFKYGISGKWMVNPKNRLTFGGGNRRDIEQIGVSLTTTNDVLGRSFASSAVFASGDNSKLTSINLSSAYMSIEPKKNLELKLGASYRTLKSASPNTFNLDYWVDKTNGIKKSELAQTEVDVSLKYTPNRKTIGYGVERNEVSSTYSTLFLNYTKGIKGGGLDSDFSYDKIQLYYRQPILIGGFGRMFATVEAGKTFGEVPLGLLNVVPGNQSYFTIENTYALLDYYEFITDQYASVHLEHNFNGRLFSRLPLLRKLNLREIVTVKGVWGDISNENIALNASTNINYVAPKNGYYEYGVGIGNIFKVFRLDFTWRGSYKNIPGADNFAIKGAFGFHF</sequence>
<name>A0A1H2TCC1_9FLAO</name>
<accession>A0A1H2TCC1</accession>
<dbReference type="Pfam" id="PF18939">
    <property type="entry name" value="DUF5686"/>
    <property type="match status" value="1"/>
</dbReference>
<evidence type="ECO:0000313" key="1">
    <source>
        <dbReference type="EMBL" id="SDW41596.1"/>
    </source>
</evidence>
<protein>
    <submittedName>
        <fullName evidence="1">CarboxypepD_reg-like domain-containing protein</fullName>
    </submittedName>
</protein>
<dbReference type="EMBL" id="FNNJ01000001">
    <property type="protein sequence ID" value="SDW41596.1"/>
    <property type="molecule type" value="Genomic_DNA"/>
</dbReference>
<gene>
    <name evidence="1" type="ORF">SAMN05444411_101673</name>
</gene>
<dbReference type="Gene3D" id="2.60.40.1120">
    <property type="entry name" value="Carboxypeptidase-like, regulatory domain"/>
    <property type="match status" value="1"/>
</dbReference>
<dbReference type="SUPFAM" id="SSF49464">
    <property type="entry name" value="Carboxypeptidase regulatory domain-like"/>
    <property type="match status" value="1"/>
</dbReference>
<dbReference type="InterPro" id="IPR043741">
    <property type="entry name" value="DUF5686"/>
</dbReference>
<dbReference type="STRING" id="762486.SAMN05444411_101673"/>
<dbReference type="AlphaFoldDB" id="A0A1H2TCC1"/>
<dbReference type="Proteomes" id="UP000199595">
    <property type="component" value="Unassembled WGS sequence"/>
</dbReference>
<reference evidence="1 2" key="1">
    <citation type="submission" date="2016-10" db="EMBL/GenBank/DDBJ databases">
        <authorList>
            <person name="de Groot N.N."/>
        </authorList>
    </citation>
    <scope>NUCLEOTIDE SEQUENCE [LARGE SCALE GENOMIC DNA]</scope>
    <source>
        <strain evidence="1 2">DSM 24956</strain>
    </source>
</reference>
<dbReference type="Pfam" id="PF13715">
    <property type="entry name" value="CarbopepD_reg_2"/>
    <property type="match status" value="1"/>
</dbReference>